<protein>
    <recommendedName>
        <fullName evidence="1">N-acetyltransferase domain-containing protein</fullName>
    </recommendedName>
</protein>
<feature type="domain" description="N-acetyltransferase" evidence="1">
    <location>
        <begin position="98"/>
        <end position="282"/>
    </location>
</feature>
<dbReference type="AlphaFoldDB" id="A0ABD3APD8"/>
<dbReference type="PANTHER" id="PTHR47876:SF2">
    <property type="entry name" value="GCN5-RELATED N-ACETYLTRANSFERASE 7, CHLOROPLASTIC"/>
    <property type="match status" value="1"/>
</dbReference>
<proteinExistence type="predicted"/>
<evidence type="ECO:0000313" key="2">
    <source>
        <dbReference type="EMBL" id="KAL3532924.1"/>
    </source>
</evidence>
<dbReference type="PANTHER" id="PTHR47876">
    <property type="entry name" value="OS08G0260000 PROTEIN"/>
    <property type="match status" value="1"/>
</dbReference>
<dbReference type="EMBL" id="JBJUIK010000003">
    <property type="protein sequence ID" value="KAL3532924.1"/>
    <property type="molecule type" value="Genomic_DNA"/>
</dbReference>
<dbReference type="Gene3D" id="3.40.630.30">
    <property type="match status" value="1"/>
</dbReference>
<evidence type="ECO:0000313" key="3">
    <source>
        <dbReference type="Proteomes" id="UP001630127"/>
    </source>
</evidence>
<evidence type="ECO:0000259" key="1">
    <source>
        <dbReference type="PROSITE" id="PS51186"/>
    </source>
</evidence>
<accession>A0ABD3APD8</accession>
<sequence>MAILTTSPCPLNYSKLHPCLASSTTTSLISTHCHRPCLPPPAPPPPPFFSLSISSQLYNHQQTPPPITKESPRTRIDKSFLDVSEATSETELWAAACLRVRTFYDFQDQSFGIQDHKKYLAEREFEALKERIAGTRLGFKRVSCINATLPFSQLASISDDLCNFCKFSNGEEDRVVVGTLDLNQCIRLPDEITGMKPKGIGADFARAYLSNVCVAKELHRNGLGSDLIAKAKLVAKDWGISDLYIHVTFDNEAAKNLYIKSGFVRENEEPAWQARFLDRPRRLLLWTGLPITYKL</sequence>
<dbReference type="Pfam" id="PF00583">
    <property type="entry name" value="Acetyltransf_1"/>
    <property type="match status" value="1"/>
</dbReference>
<dbReference type="CDD" id="cd04301">
    <property type="entry name" value="NAT_SF"/>
    <property type="match status" value="1"/>
</dbReference>
<dbReference type="Proteomes" id="UP001630127">
    <property type="component" value="Unassembled WGS sequence"/>
</dbReference>
<gene>
    <name evidence="2" type="ORF">ACH5RR_006445</name>
</gene>
<dbReference type="InterPro" id="IPR016181">
    <property type="entry name" value="Acyl_CoA_acyltransferase"/>
</dbReference>
<keyword evidence="3" id="KW-1185">Reference proteome</keyword>
<reference evidence="2 3" key="1">
    <citation type="submission" date="2024-11" db="EMBL/GenBank/DDBJ databases">
        <title>A near-complete genome assembly of Cinchona calisaya.</title>
        <authorList>
            <person name="Lian D.C."/>
            <person name="Zhao X.W."/>
            <person name="Wei L."/>
        </authorList>
    </citation>
    <scope>NUCLEOTIDE SEQUENCE [LARGE SCALE GENOMIC DNA]</scope>
    <source>
        <tissue evidence="2">Nenye</tissue>
    </source>
</reference>
<organism evidence="2 3">
    <name type="scientific">Cinchona calisaya</name>
    <dbReference type="NCBI Taxonomy" id="153742"/>
    <lineage>
        <taxon>Eukaryota</taxon>
        <taxon>Viridiplantae</taxon>
        <taxon>Streptophyta</taxon>
        <taxon>Embryophyta</taxon>
        <taxon>Tracheophyta</taxon>
        <taxon>Spermatophyta</taxon>
        <taxon>Magnoliopsida</taxon>
        <taxon>eudicotyledons</taxon>
        <taxon>Gunneridae</taxon>
        <taxon>Pentapetalae</taxon>
        <taxon>asterids</taxon>
        <taxon>lamiids</taxon>
        <taxon>Gentianales</taxon>
        <taxon>Rubiaceae</taxon>
        <taxon>Cinchonoideae</taxon>
        <taxon>Cinchoneae</taxon>
        <taxon>Cinchona</taxon>
    </lineage>
</organism>
<dbReference type="PROSITE" id="PS51186">
    <property type="entry name" value="GNAT"/>
    <property type="match status" value="1"/>
</dbReference>
<dbReference type="SUPFAM" id="SSF55729">
    <property type="entry name" value="Acyl-CoA N-acyltransferases (Nat)"/>
    <property type="match status" value="1"/>
</dbReference>
<comment type="caution">
    <text evidence="2">The sequence shown here is derived from an EMBL/GenBank/DDBJ whole genome shotgun (WGS) entry which is preliminary data.</text>
</comment>
<dbReference type="InterPro" id="IPR000182">
    <property type="entry name" value="GNAT_dom"/>
</dbReference>
<name>A0ABD3APD8_9GENT</name>